<feature type="domain" description="PapC N-terminal" evidence="13">
    <location>
        <begin position="39"/>
        <end position="184"/>
    </location>
</feature>
<feature type="chain" id="PRO_5046444065" evidence="11">
    <location>
        <begin position="37"/>
        <end position="873"/>
    </location>
</feature>
<evidence type="ECO:0000259" key="13">
    <source>
        <dbReference type="Pfam" id="PF13954"/>
    </source>
</evidence>
<evidence type="ECO:0000256" key="7">
    <source>
        <dbReference type="ARBA" id="ARBA00022729"/>
    </source>
</evidence>
<comment type="similarity">
    <text evidence="2 10">Belongs to the fimbrial export usher family.</text>
</comment>
<dbReference type="EMBL" id="PQVW01000010">
    <property type="protein sequence ID" value="POZ22032.1"/>
    <property type="molecule type" value="Genomic_DNA"/>
</dbReference>
<organism evidence="14 15">
    <name type="scientific">Lelliottia aquatilis</name>
    <dbReference type="NCBI Taxonomy" id="2080838"/>
    <lineage>
        <taxon>Bacteria</taxon>
        <taxon>Pseudomonadati</taxon>
        <taxon>Pseudomonadota</taxon>
        <taxon>Gammaproteobacteria</taxon>
        <taxon>Enterobacterales</taxon>
        <taxon>Enterobacteriaceae</taxon>
        <taxon>Lelliottia</taxon>
    </lineage>
</organism>
<keyword evidence="9 10" id="KW-0998">Cell outer membrane</keyword>
<dbReference type="InterPro" id="IPR018030">
    <property type="entry name" value="Fimbrial_membr_usher_CS"/>
</dbReference>
<evidence type="ECO:0000256" key="1">
    <source>
        <dbReference type="ARBA" id="ARBA00004571"/>
    </source>
</evidence>
<reference evidence="14 15" key="1">
    <citation type="submission" date="2018-02" db="EMBL/GenBank/DDBJ databases">
        <title>Lelliotia aquatilis sp. nov., isolated from drinking water.</title>
        <authorList>
            <person name="Kaempfer P."/>
            <person name="Glaeser S."/>
            <person name="Exner M."/>
            <person name="Doijad S."/>
            <person name="Chakraborty T."/>
        </authorList>
    </citation>
    <scope>NUCLEOTIDE SEQUENCE [LARGE SCALE GENOMIC DNA]</scope>
    <source>
        <strain evidence="14 15">6331-17</strain>
    </source>
</reference>
<keyword evidence="4" id="KW-1134">Transmembrane beta strand</keyword>
<dbReference type="PANTHER" id="PTHR30451">
    <property type="entry name" value="OUTER MEMBRANE USHER PROTEIN"/>
    <property type="match status" value="1"/>
</dbReference>
<evidence type="ECO:0000256" key="5">
    <source>
        <dbReference type="ARBA" id="ARBA00022558"/>
    </source>
</evidence>
<dbReference type="PANTHER" id="PTHR30451:SF21">
    <property type="entry name" value="FIMBRIAL USHER DOMAIN-CONTAINING PROTEIN YDET-RELATED"/>
    <property type="match status" value="1"/>
</dbReference>
<feature type="signal peptide" evidence="11">
    <location>
        <begin position="1"/>
        <end position="36"/>
    </location>
</feature>
<dbReference type="Gene3D" id="3.10.20.410">
    <property type="match status" value="1"/>
</dbReference>
<dbReference type="InterPro" id="IPR043142">
    <property type="entry name" value="PapC-like_C_sf"/>
</dbReference>
<accession>A0ABX4ZZY6</accession>
<evidence type="ECO:0000256" key="11">
    <source>
        <dbReference type="SAM" id="SignalP"/>
    </source>
</evidence>
<evidence type="ECO:0000256" key="9">
    <source>
        <dbReference type="ARBA" id="ARBA00023237"/>
    </source>
</evidence>
<feature type="domain" description="PapC-like C-terminal" evidence="12">
    <location>
        <begin position="795"/>
        <end position="856"/>
    </location>
</feature>
<dbReference type="InterPro" id="IPR025949">
    <property type="entry name" value="PapC-like_C"/>
</dbReference>
<evidence type="ECO:0000256" key="8">
    <source>
        <dbReference type="ARBA" id="ARBA00023136"/>
    </source>
</evidence>
<keyword evidence="8 10" id="KW-0472">Membrane</keyword>
<evidence type="ECO:0000313" key="15">
    <source>
        <dbReference type="Proteomes" id="UP000237025"/>
    </source>
</evidence>
<evidence type="ECO:0000256" key="3">
    <source>
        <dbReference type="ARBA" id="ARBA00022448"/>
    </source>
</evidence>
<dbReference type="Proteomes" id="UP000237025">
    <property type="component" value="Unassembled WGS sequence"/>
</dbReference>
<gene>
    <name evidence="14" type="ORF">C3712_14080</name>
</gene>
<dbReference type="Pfam" id="PF13954">
    <property type="entry name" value="PapC_N"/>
    <property type="match status" value="1"/>
</dbReference>
<dbReference type="InterPro" id="IPR000015">
    <property type="entry name" value="Fimb_usher"/>
</dbReference>
<name>A0ABX4ZZY6_9ENTR</name>
<dbReference type="InterPro" id="IPR042186">
    <property type="entry name" value="FimD_plug_dom"/>
</dbReference>
<evidence type="ECO:0000313" key="14">
    <source>
        <dbReference type="EMBL" id="POZ22032.1"/>
    </source>
</evidence>
<comment type="caution">
    <text evidence="14">The sequence shown here is derived from an EMBL/GenBank/DDBJ whole genome shotgun (WGS) entry which is preliminary data.</text>
</comment>
<evidence type="ECO:0000256" key="2">
    <source>
        <dbReference type="ARBA" id="ARBA00008064"/>
    </source>
</evidence>
<dbReference type="NCBIfam" id="NF011745">
    <property type="entry name" value="PRK15198.1"/>
    <property type="match status" value="1"/>
</dbReference>
<dbReference type="RefSeq" id="WP_103949744.1">
    <property type="nucleotide sequence ID" value="NZ_PQVT01000010.1"/>
</dbReference>
<protein>
    <submittedName>
        <fullName evidence="14">Fimbrial protein FimD</fullName>
    </submittedName>
</protein>
<dbReference type="Gene3D" id="2.60.40.2070">
    <property type="match status" value="1"/>
</dbReference>
<keyword evidence="3 10" id="KW-0813">Transport</keyword>
<dbReference type="Gene3D" id="2.60.40.2610">
    <property type="entry name" value="Outer membrane usher protein FimD, plug domain"/>
    <property type="match status" value="1"/>
</dbReference>
<dbReference type="SUPFAM" id="SSF141729">
    <property type="entry name" value="FimD N-terminal domain-like"/>
    <property type="match status" value="1"/>
</dbReference>
<keyword evidence="6 10" id="KW-0812">Transmembrane</keyword>
<dbReference type="PROSITE" id="PS01151">
    <property type="entry name" value="FIMBRIAL_USHER"/>
    <property type="match status" value="1"/>
</dbReference>
<evidence type="ECO:0000256" key="10">
    <source>
        <dbReference type="RuleBase" id="RU003884"/>
    </source>
</evidence>
<evidence type="ECO:0000259" key="12">
    <source>
        <dbReference type="Pfam" id="PF13953"/>
    </source>
</evidence>
<dbReference type="InterPro" id="IPR037224">
    <property type="entry name" value="PapC_N_sf"/>
</dbReference>
<keyword evidence="5 10" id="KW-1029">Fimbrium biogenesis</keyword>
<comment type="subcellular location">
    <subcellularLocation>
        <location evidence="1 10">Cell outer membrane</location>
        <topology evidence="1 10">Multi-pass membrane protein</topology>
    </subcellularLocation>
</comment>
<proteinExistence type="inferred from homology"/>
<dbReference type="Gene3D" id="2.60.40.3110">
    <property type="match status" value="1"/>
</dbReference>
<keyword evidence="15" id="KW-1185">Reference proteome</keyword>
<dbReference type="Pfam" id="PF00577">
    <property type="entry name" value="Usher"/>
    <property type="match status" value="1"/>
</dbReference>
<dbReference type="Pfam" id="PF13953">
    <property type="entry name" value="PapC_C"/>
    <property type="match status" value="1"/>
</dbReference>
<dbReference type="InterPro" id="IPR025885">
    <property type="entry name" value="PapC_N"/>
</dbReference>
<sequence length="873" mass="94829">MSKDTQLTLLTRAICHALRWRHMMLLTLALSPATRAAGYFNPAFLSDDPSAVASLKRFEKGSGHGPGKYRVDLYLNENFISTEDIEFKAPAEKKGDVIPCLTRVRLDALGVEMKAFPDIAALSPDDCVPLTTMIPGARTDFDFEQQQLKISLPQAAMKQSARGYIPPEQWDDGITALLLNYDFTGSNSWGDSVSNNYYLNLQSTLNVGPWRLHDYSSGTYSGGQDSGSASRWDHVSTYLQRSIIPLKGELTVGDSYTPSDVFDSVGFRGVQLASDDNMLPDSLRGFAPTVRGIAKSNAKVTIKQNGYVIYQTYVSPGAFEINDLYPTSSSGDMDVDIAETDGTHTTFSVPYSAVPLLQREGRIKYAFTGGQYHTNTDNQDDENFAQGTIIWGLPYGLTAYGGVQHADNYQAENLGLGLNLGDYGAFSTDLTQANSTLADDSKHTGQSLRFLYAKSLSATGTNFQLLGYRYSTQGYYTLSDTTYTRMSGHHVDTLDESGNDNEDDPANWTDYYDLYYNKRGKIQVNISQQVGSVGSVYVTGSQQSYWNTSETDSLFQVGYSGNLHDVSYNLSFSYNKAQGQPDSDQQFALSISLPLGKWLSTGGDNSEMGNSPNNAYATYNNSTDSHGKMTQAAGVSGTLLRDNNLSYTVQQGYANKGDGANGNASLDYQGGLGNSNIGYNYSSGYQQVNYGLSGGIVAHANGITLSQPLGSTNVLIKAPGAAGVDIENSTGVKTDWRGYAVVPYATTYRQNRIALNTDTLGDKTDIDNAVVDVVPSEGALVVADFKAHTGLRALVTLMYRNKPVPFGATVSRSDGGTSTIVGDEGQAYLMGLQLMGELTVQWGDESDQQCKAKYQLADSEMNKPISLFKVECQ</sequence>
<evidence type="ECO:0000256" key="6">
    <source>
        <dbReference type="ARBA" id="ARBA00022692"/>
    </source>
</evidence>
<evidence type="ECO:0000256" key="4">
    <source>
        <dbReference type="ARBA" id="ARBA00022452"/>
    </source>
</evidence>
<keyword evidence="7 11" id="KW-0732">Signal</keyword>
<dbReference type="NCBIfam" id="NF011740">
    <property type="entry name" value="PRK15193.1"/>
    <property type="match status" value="1"/>
</dbReference>